<name>A0A0P1H328_9RHOB</name>
<protein>
    <submittedName>
        <fullName evidence="6">NUDIX domain protein</fullName>
    </submittedName>
</protein>
<evidence type="ECO:0000256" key="3">
    <source>
        <dbReference type="ARBA" id="ARBA00022801"/>
    </source>
</evidence>
<dbReference type="GO" id="GO:0016462">
    <property type="term" value="F:pyrophosphatase activity"/>
    <property type="evidence" value="ECO:0007669"/>
    <property type="project" value="InterPro"/>
</dbReference>
<evidence type="ECO:0000256" key="4">
    <source>
        <dbReference type="ARBA" id="ARBA00022842"/>
    </source>
</evidence>
<dbReference type="AlphaFoldDB" id="A0A0P1H328"/>
<proteinExistence type="predicted"/>
<dbReference type="GO" id="GO:0005737">
    <property type="term" value="C:cytoplasm"/>
    <property type="evidence" value="ECO:0007669"/>
    <property type="project" value="TreeGrafter"/>
</dbReference>
<dbReference type="RefSeq" id="WP_159452536.1">
    <property type="nucleotide sequence ID" value="NZ_CYSE01000010.1"/>
</dbReference>
<reference evidence="6 7" key="1">
    <citation type="submission" date="2015-09" db="EMBL/GenBank/DDBJ databases">
        <authorList>
            <consortium name="Swine Surveillance"/>
        </authorList>
    </citation>
    <scope>NUCLEOTIDE SEQUENCE [LARGE SCALE GENOMIC DNA]</scope>
    <source>
        <strain evidence="6 7">CECT 7648</strain>
    </source>
</reference>
<dbReference type="PROSITE" id="PS51462">
    <property type="entry name" value="NUDIX"/>
    <property type="match status" value="1"/>
</dbReference>
<dbReference type="Proteomes" id="UP000054935">
    <property type="component" value="Unassembled WGS sequence"/>
</dbReference>
<dbReference type="PANTHER" id="PTHR12629:SF0">
    <property type="entry name" value="DIPHOSPHOINOSITOL-POLYPHOSPHATE DIPHOSPHATASE"/>
    <property type="match status" value="1"/>
</dbReference>
<dbReference type="Gene3D" id="3.90.79.10">
    <property type="entry name" value="Nucleoside Triphosphate Pyrophosphohydrolase"/>
    <property type="match status" value="1"/>
</dbReference>
<feature type="domain" description="Nudix hydrolase" evidence="5">
    <location>
        <begin position="17"/>
        <end position="150"/>
    </location>
</feature>
<organism evidence="6 7">
    <name type="scientific">Tropicibacter naphthalenivorans</name>
    <dbReference type="NCBI Taxonomy" id="441103"/>
    <lineage>
        <taxon>Bacteria</taxon>
        <taxon>Pseudomonadati</taxon>
        <taxon>Pseudomonadota</taxon>
        <taxon>Alphaproteobacteria</taxon>
        <taxon>Rhodobacterales</taxon>
        <taxon>Roseobacteraceae</taxon>
        <taxon>Tropicibacter</taxon>
    </lineage>
</organism>
<dbReference type="SUPFAM" id="SSF55811">
    <property type="entry name" value="Nudix"/>
    <property type="match status" value="1"/>
</dbReference>
<keyword evidence="7" id="KW-1185">Reference proteome</keyword>
<dbReference type="CDD" id="cd04666">
    <property type="entry name" value="NUDIX_DIPP2_like_Nudt4"/>
    <property type="match status" value="1"/>
</dbReference>
<sequence>MLSRFAKNYLMPLLRRPSRFQVAAICYRAGTDGPEVLLITSLTTKRWIVPKGWPKAGLSAAGSALDEAWEEAGVQPTARAPFEMGQFTYIKKMRGGVPARTNVTVFGIEVASLAEDYPEAGMRDRRWLPVQDAARIVSDTELTDILKTFRPPVQNPVHTPARAQTEDIT</sequence>
<dbReference type="EMBL" id="CYSE01000010">
    <property type="protein sequence ID" value="CUH82053.1"/>
    <property type="molecule type" value="Genomic_DNA"/>
</dbReference>
<dbReference type="GO" id="GO:0046872">
    <property type="term" value="F:metal ion binding"/>
    <property type="evidence" value="ECO:0007669"/>
    <property type="project" value="UniProtKB-KW"/>
</dbReference>
<dbReference type="InterPro" id="IPR047198">
    <property type="entry name" value="DDP-like_NUDIX"/>
</dbReference>
<dbReference type="InterPro" id="IPR015797">
    <property type="entry name" value="NUDIX_hydrolase-like_dom_sf"/>
</dbReference>
<keyword evidence="4" id="KW-0460">Magnesium</keyword>
<dbReference type="STRING" id="441103.TRN7648_03790"/>
<accession>A0A0P1H328</accession>
<dbReference type="PANTHER" id="PTHR12629">
    <property type="entry name" value="DIPHOSPHOINOSITOL POLYPHOSPHATE PHOSPHOHYDROLASE"/>
    <property type="match status" value="1"/>
</dbReference>
<keyword evidence="2" id="KW-0479">Metal-binding</keyword>
<gene>
    <name evidence="6" type="ORF">TRN7648_03790</name>
</gene>
<evidence type="ECO:0000259" key="5">
    <source>
        <dbReference type="PROSITE" id="PS51462"/>
    </source>
</evidence>
<dbReference type="InterPro" id="IPR000086">
    <property type="entry name" value="NUDIX_hydrolase_dom"/>
</dbReference>
<evidence type="ECO:0000313" key="6">
    <source>
        <dbReference type="EMBL" id="CUH82053.1"/>
    </source>
</evidence>
<dbReference type="Pfam" id="PF00293">
    <property type="entry name" value="NUDIX"/>
    <property type="match status" value="1"/>
</dbReference>
<evidence type="ECO:0000313" key="7">
    <source>
        <dbReference type="Proteomes" id="UP000054935"/>
    </source>
</evidence>
<comment type="cofactor">
    <cofactor evidence="1">
        <name>Mg(2+)</name>
        <dbReference type="ChEBI" id="CHEBI:18420"/>
    </cofactor>
</comment>
<evidence type="ECO:0000256" key="2">
    <source>
        <dbReference type="ARBA" id="ARBA00022723"/>
    </source>
</evidence>
<keyword evidence="3" id="KW-0378">Hydrolase</keyword>
<evidence type="ECO:0000256" key="1">
    <source>
        <dbReference type="ARBA" id="ARBA00001946"/>
    </source>
</evidence>